<evidence type="ECO:0000313" key="5">
    <source>
        <dbReference type="Proteomes" id="UP000824124"/>
    </source>
</evidence>
<dbReference type="SUPFAM" id="SSF46689">
    <property type="entry name" value="Homeodomain-like"/>
    <property type="match status" value="1"/>
</dbReference>
<reference evidence="4" key="1">
    <citation type="submission" date="2020-10" db="EMBL/GenBank/DDBJ databases">
        <authorList>
            <person name="Gilroy R."/>
        </authorList>
    </citation>
    <scope>NUCLEOTIDE SEQUENCE</scope>
    <source>
        <strain evidence="4">2830</strain>
    </source>
</reference>
<evidence type="ECO:0000256" key="1">
    <source>
        <dbReference type="ARBA" id="ARBA00023125"/>
    </source>
</evidence>
<dbReference type="Pfam" id="PF00440">
    <property type="entry name" value="TetR_N"/>
    <property type="match status" value="1"/>
</dbReference>
<feature type="DNA-binding region" description="H-T-H motif" evidence="2">
    <location>
        <begin position="31"/>
        <end position="50"/>
    </location>
</feature>
<proteinExistence type="predicted"/>
<dbReference type="PROSITE" id="PS50977">
    <property type="entry name" value="HTH_TETR_2"/>
    <property type="match status" value="1"/>
</dbReference>
<dbReference type="PANTHER" id="PTHR43479">
    <property type="entry name" value="ACREF/ENVCD OPERON REPRESSOR-RELATED"/>
    <property type="match status" value="1"/>
</dbReference>
<dbReference type="GO" id="GO:0003677">
    <property type="term" value="F:DNA binding"/>
    <property type="evidence" value="ECO:0007669"/>
    <property type="project" value="UniProtKB-UniRule"/>
</dbReference>
<dbReference type="InterPro" id="IPR001647">
    <property type="entry name" value="HTH_TetR"/>
</dbReference>
<feature type="domain" description="HTH tetR-type" evidence="3">
    <location>
        <begin position="8"/>
        <end position="68"/>
    </location>
</feature>
<keyword evidence="1 2" id="KW-0238">DNA-binding</keyword>
<evidence type="ECO:0000259" key="3">
    <source>
        <dbReference type="PROSITE" id="PS50977"/>
    </source>
</evidence>
<protein>
    <submittedName>
        <fullName evidence="4">TetR/AcrR family transcriptional regulator C-terminal domain-containing protein</fullName>
    </submittedName>
</protein>
<organism evidence="4 5">
    <name type="scientific">Candidatus Avidehalobacter gallistercoris</name>
    <dbReference type="NCBI Taxonomy" id="2840694"/>
    <lineage>
        <taxon>Bacteria</taxon>
        <taxon>Bacillati</taxon>
        <taxon>Bacillota</taxon>
        <taxon>Clostridia</taxon>
        <taxon>Eubacteriales</taxon>
        <taxon>Peptococcaceae</taxon>
        <taxon>Peptococcaceae incertae sedis</taxon>
        <taxon>Candidatus Avidehalobacter</taxon>
    </lineage>
</organism>
<dbReference type="EMBL" id="DVMH01000033">
    <property type="protein sequence ID" value="HIU10925.1"/>
    <property type="molecule type" value="Genomic_DNA"/>
</dbReference>
<dbReference type="Gene3D" id="1.10.357.10">
    <property type="entry name" value="Tetracycline Repressor, domain 2"/>
    <property type="match status" value="1"/>
</dbReference>
<reference evidence="4" key="2">
    <citation type="journal article" date="2021" name="PeerJ">
        <title>Extensive microbial diversity within the chicken gut microbiome revealed by metagenomics and culture.</title>
        <authorList>
            <person name="Gilroy R."/>
            <person name="Ravi A."/>
            <person name="Getino M."/>
            <person name="Pursley I."/>
            <person name="Horton D.L."/>
            <person name="Alikhan N.F."/>
            <person name="Baker D."/>
            <person name="Gharbi K."/>
            <person name="Hall N."/>
            <person name="Watson M."/>
            <person name="Adriaenssens E.M."/>
            <person name="Foster-Nyarko E."/>
            <person name="Jarju S."/>
            <person name="Secka A."/>
            <person name="Antonio M."/>
            <person name="Oren A."/>
            <person name="Chaudhuri R.R."/>
            <person name="La Ragione R."/>
            <person name="Hildebrand F."/>
            <person name="Pallen M.J."/>
        </authorList>
    </citation>
    <scope>NUCLEOTIDE SEQUENCE</scope>
    <source>
        <strain evidence="4">2830</strain>
    </source>
</reference>
<dbReference type="Pfam" id="PF14278">
    <property type="entry name" value="TetR_C_8"/>
    <property type="match status" value="1"/>
</dbReference>
<dbReference type="InterPro" id="IPR009057">
    <property type="entry name" value="Homeodomain-like_sf"/>
</dbReference>
<dbReference type="Proteomes" id="UP000824124">
    <property type="component" value="Unassembled WGS sequence"/>
</dbReference>
<dbReference type="InterPro" id="IPR050624">
    <property type="entry name" value="HTH-type_Tx_Regulator"/>
</dbReference>
<sequence length="184" mass="21829">MTYNTKSQLTKQALCDALKKLLTKKTIDQITIGEITAEAGFNRQTFYYHFRDIYDLLTWVFNQELRVIRPYLDKPNVNWQETLRQSIIYLSHNKYLCSCVIHGVGREQLMFTLHDSIYDLIKYVIIHENDIRPIPPKHLDFTVEFYTHAISHSLYNWISDGMRETPEELLEHLSFVISRATQQD</sequence>
<gene>
    <name evidence="4" type="ORF">IAB00_06785</name>
</gene>
<dbReference type="InterPro" id="IPR039532">
    <property type="entry name" value="TetR_C_Firmicutes"/>
</dbReference>
<dbReference type="AlphaFoldDB" id="A0A9D1HLI3"/>
<dbReference type="PANTHER" id="PTHR43479:SF7">
    <property type="entry name" value="TETR-FAMILY TRANSCRIPTIONAL REGULATOR"/>
    <property type="match status" value="1"/>
</dbReference>
<evidence type="ECO:0000313" key="4">
    <source>
        <dbReference type="EMBL" id="HIU10925.1"/>
    </source>
</evidence>
<evidence type="ECO:0000256" key="2">
    <source>
        <dbReference type="PROSITE-ProRule" id="PRU00335"/>
    </source>
</evidence>
<name>A0A9D1HLI3_9FIRM</name>
<comment type="caution">
    <text evidence="4">The sequence shown here is derived from an EMBL/GenBank/DDBJ whole genome shotgun (WGS) entry which is preliminary data.</text>
</comment>
<accession>A0A9D1HLI3</accession>